<dbReference type="SUPFAM" id="SSF51206">
    <property type="entry name" value="cAMP-binding domain-like"/>
    <property type="match status" value="1"/>
</dbReference>
<evidence type="ECO:0000256" key="2">
    <source>
        <dbReference type="ARBA" id="ARBA00023125"/>
    </source>
</evidence>
<dbReference type="PANTHER" id="PTHR24567:SF68">
    <property type="entry name" value="DNA-BINDING TRANSCRIPTIONAL DUAL REGULATOR CRP"/>
    <property type="match status" value="1"/>
</dbReference>
<feature type="domain" description="HTH crp-type" evidence="5">
    <location>
        <begin position="175"/>
        <end position="248"/>
    </location>
</feature>
<organism evidence="6 7">
    <name type="scientific">Archangium gephyra</name>
    <dbReference type="NCBI Taxonomy" id="48"/>
    <lineage>
        <taxon>Bacteria</taxon>
        <taxon>Pseudomonadati</taxon>
        <taxon>Myxococcota</taxon>
        <taxon>Myxococcia</taxon>
        <taxon>Myxococcales</taxon>
        <taxon>Cystobacterineae</taxon>
        <taxon>Archangiaceae</taxon>
        <taxon>Archangium</taxon>
    </lineage>
</organism>
<dbReference type="Gene3D" id="2.60.120.10">
    <property type="entry name" value="Jelly Rolls"/>
    <property type="match status" value="1"/>
</dbReference>
<dbReference type="EMBL" id="QFQP01000037">
    <property type="protein sequence ID" value="PZR06586.1"/>
    <property type="molecule type" value="Genomic_DNA"/>
</dbReference>
<protein>
    <recommendedName>
        <fullName evidence="8">Crp/Fnr family transcriptional regulator</fullName>
    </recommendedName>
</protein>
<proteinExistence type="predicted"/>
<evidence type="ECO:0000256" key="1">
    <source>
        <dbReference type="ARBA" id="ARBA00023015"/>
    </source>
</evidence>
<evidence type="ECO:0000313" key="7">
    <source>
        <dbReference type="Proteomes" id="UP000249061"/>
    </source>
</evidence>
<keyword evidence="2" id="KW-0238">DNA-binding</keyword>
<evidence type="ECO:0000256" key="3">
    <source>
        <dbReference type="ARBA" id="ARBA00023163"/>
    </source>
</evidence>
<dbReference type="PROSITE" id="PS50042">
    <property type="entry name" value="CNMP_BINDING_3"/>
    <property type="match status" value="1"/>
</dbReference>
<evidence type="ECO:0000259" key="4">
    <source>
        <dbReference type="PROSITE" id="PS50042"/>
    </source>
</evidence>
<dbReference type="SUPFAM" id="SSF46785">
    <property type="entry name" value="Winged helix' DNA-binding domain"/>
    <property type="match status" value="1"/>
</dbReference>
<sequence length="258" mass="28648">MTIKERGVWRIDSPWLRQPPFHCHFMGRPKTPSLEEAFTRAPVLSALPPQDRLELARTSRVVELKSREVLWREGARADSLGLVLMGRVAVERARRRSVIVDVVGAGDFVGEVAFTLGAKYQFDVRCLRRARVAMISATSLRRMLETRPRAAVSLAMNLAEEVLKLTRRVESLSAGSVTQRLARVLVGLADRFGEPFPGGVLMPVRLRREDLASLGATTLESASRQISAWKRDGIVTPQPAGMLIRDLVKLRAIGDASM</sequence>
<dbReference type="InterPro" id="IPR036388">
    <property type="entry name" value="WH-like_DNA-bd_sf"/>
</dbReference>
<dbReference type="GO" id="GO:0005829">
    <property type="term" value="C:cytosol"/>
    <property type="evidence" value="ECO:0007669"/>
    <property type="project" value="TreeGrafter"/>
</dbReference>
<evidence type="ECO:0000259" key="5">
    <source>
        <dbReference type="PROSITE" id="PS51063"/>
    </source>
</evidence>
<dbReference type="InterPro" id="IPR012318">
    <property type="entry name" value="HTH_CRP"/>
</dbReference>
<dbReference type="Pfam" id="PF13545">
    <property type="entry name" value="HTH_Crp_2"/>
    <property type="match status" value="1"/>
</dbReference>
<reference evidence="6 7" key="1">
    <citation type="submission" date="2017-08" db="EMBL/GenBank/DDBJ databases">
        <title>Infants hospitalized years apart are colonized by the same room-sourced microbial strains.</title>
        <authorList>
            <person name="Brooks B."/>
            <person name="Olm M.R."/>
            <person name="Firek B.A."/>
            <person name="Baker R."/>
            <person name="Thomas B.C."/>
            <person name="Morowitz M.J."/>
            <person name="Banfield J.F."/>
        </authorList>
    </citation>
    <scope>NUCLEOTIDE SEQUENCE [LARGE SCALE GENOMIC DNA]</scope>
    <source>
        <strain evidence="6">S2_003_000_R2_14</strain>
    </source>
</reference>
<evidence type="ECO:0000313" key="6">
    <source>
        <dbReference type="EMBL" id="PZR06586.1"/>
    </source>
</evidence>
<evidence type="ECO:0008006" key="8">
    <source>
        <dbReference type="Google" id="ProtNLM"/>
    </source>
</evidence>
<dbReference type="InterPro" id="IPR050397">
    <property type="entry name" value="Env_Response_Regulators"/>
</dbReference>
<keyword evidence="3" id="KW-0804">Transcription</keyword>
<comment type="caution">
    <text evidence="6">The sequence shown here is derived from an EMBL/GenBank/DDBJ whole genome shotgun (WGS) entry which is preliminary data.</text>
</comment>
<keyword evidence="1" id="KW-0805">Transcription regulation</keyword>
<dbReference type="Gene3D" id="1.10.10.10">
    <property type="entry name" value="Winged helix-like DNA-binding domain superfamily/Winged helix DNA-binding domain"/>
    <property type="match status" value="1"/>
</dbReference>
<dbReference type="PROSITE" id="PS51063">
    <property type="entry name" value="HTH_CRP_2"/>
    <property type="match status" value="1"/>
</dbReference>
<dbReference type="Proteomes" id="UP000249061">
    <property type="component" value="Unassembled WGS sequence"/>
</dbReference>
<gene>
    <name evidence="6" type="ORF">DI536_29965</name>
</gene>
<dbReference type="GO" id="GO:0003677">
    <property type="term" value="F:DNA binding"/>
    <property type="evidence" value="ECO:0007669"/>
    <property type="project" value="UniProtKB-KW"/>
</dbReference>
<dbReference type="InterPro" id="IPR014710">
    <property type="entry name" value="RmlC-like_jellyroll"/>
</dbReference>
<dbReference type="InterPro" id="IPR018490">
    <property type="entry name" value="cNMP-bd_dom_sf"/>
</dbReference>
<dbReference type="PANTHER" id="PTHR24567">
    <property type="entry name" value="CRP FAMILY TRANSCRIPTIONAL REGULATORY PROTEIN"/>
    <property type="match status" value="1"/>
</dbReference>
<name>A0A2W5T3D7_9BACT</name>
<dbReference type="SMART" id="SM00100">
    <property type="entry name" value="cNMP"/>
    <property type="match status" value="1"/>
</dbReference>
<dbReference type="Pfam" id="PF00027">
    <property type="entry name" value="cNMP_binding"/>
    <property type="match status" value="1"/>
</dbReference>
<dbReference type="AlphaFoldDB" id="A0A2W5T3D7"/>
<dbReference type="GO" id="GO:0003700">
    <property type="term" value="F:DNA-binding transcription factor activity"/>
    <property type="evidence" value="ECO:0007669"/>
    <property type="project" value="TreeGrafter"/>
</dbReference>
<dbReference type="InterPro" id="IPR036390">
    <property type="entry name" value="WH_DNA-bd_sf"/>
</dbReference>
<dbReference type="CDD" id="cd00038">
    <property type="entry name" value="CAP_ED"/>
    <property type="match status" value="1"/>
</dbReference>
<feature type="domain" description="Cyclic nucleotide-binding" evidence="4">
    <location>
        <begin position="43"/>
        <end position="144"/>
    </location>
</feature>
<dbReference type="InterPro" id="IPR000595">
    <property type="entry name" value="cNMP-bd_dom"/>
</dbReference>
<accession>A0A2W5T3D7</accession>
<dbReference type="SMART" id="SM00419">
    <property type="entry name" value="HTH_CRP"/>
    <property type="match status" value="1"/>
</dbReference>